<accession>A0ABT4KXB1</accession>
<name>A0ABT4KXB1_9SPHI</name>
<dbReference type="SUPFAM" id="SSF49464">
    <property type="entry name" value="Carboxypeptidase regulatory domain-like"/>
    <property type="match status" value="1"/>
</dbReference>
<dbReference type="Pfam" id="PF13715">
    <property type="entry name" value="CarbopepD_reg_2"/>
    <property type="match status" value="1"/>
</dbReference>
<proteinExistence type="predicted"/>
<keyword evidence="2" id="KW-1185">Reference proteome</keyword>
<evidence type="ECO:0000313" key="1">
    <source>
        <dbReference type="EMBL" id="MCZ4223567.1"/>
    </source>
</evidence>
<comment type="caution">
    <text evidence="1">The sequence shown here is derived from an EMBL/GenBank/DDBJ whole genome shotgun (WGS) entry which is preliminary data.</text>
</comment>
<protein>
    <submittedName>
        <fullName evidence="1">Carboxypeptidase-like regulatory domain-containing protein</fullName>
    </submittedName>
</protein>
<dbReference type="EMBL" id="JAPWGL010000002">
    <property type="protein sequence ID" value="MCZ4223567.1"/>
    <property type="molecule type" value="Genomic_DNA"/>
</dbReference>
<dbReference type="InterPro" id="IPR008969">
    <property type="entry name" value="CarboxyPept-like_regulatory"/>
</dbReference>
<dbReference type="RefSeq" id="WP_269415352.1">
    <property type="nucleotide sequence ID" value="NZ_JAPWGL010000002.1"/>
</dbReference>
<gene>
    <name evidence="1" type="ORF">O0931_09685</name>
</gene>
<dbReference type="Gene3D" id="2.60.40.1120">
    <property type="entry name" value="Carboxypeptidase-like, regulatory domain"/>
    <property type="match status" value="1"/>
</dbReference>
<reference evidence="1" key="1">
    <citation type="submission" date="2022-12" db="EMBL/GenBank/DDBJ databases">
        <title>Genome sequence of SJ11.</title>
        <authorList>
            <person name="Woo H."/>
        </authorList>
    </citation>
    <scope>NUCLEOTIDE SEQUENCE</scope>
    <source>
        <strain evidence="1">SJ11</strain>
    </source>
</reference>
<sequence length="239" mass="26471">MATSFKITINDPCAQQWAGMQDHKNGKFCTSCQKSVVDFTQFSDVELKNWFAKDQGKSCGRFRPAQLNRVIAAKSNFSIGGFKPGLVAASLIALLSFPKPTHAIHIKSYPIAQGYSNKSFKGIVHERPETGLVTIRGTVIDKDEKTPIIGASIKVKGLSIGAITDKEGKFEIVLDRNKFKKNIVLDLRYIGYESQDVKVNLSEKDTILIRLKAGRYILGGLGIIKQPTFFEKISQFLNG</sequence>
<evidence type="ECO:0000313" key="2">
    <source>
        <dbReference type="Proteomes" id="UP001144341"/>
    </source>
</evidence>
<dbReference type="Proteomes" id="UP001144341">
    <property type="component" value="Unassembled WGS sequence"/>
</dbReference>
<organism evidence="1 2">
    <name type="scientific">Pedobacter rhodius</name>
    <dbReference type="NCBI Taxonomy" id="3004098"/>
    <lineage>
        <taxon>Bacteria</taxon>
        <taxon>Pseudomonadati</taxon>
        <taxon>Bacteroidota</taxon>
        <taxon>Sphingobacteriia</taxon>
        <taxon>Sphingobacteriales</taxon>
        <taxon>Sphingobacteriaceae</taxon>
        <taxon>Pedobacter</taxon>
    </lineage>
</organism>